<dbReference type="SUPFAM" id="SSF50156">
    <property type="entry name" value="PDZ domain-like"/>
    <property type="match status" value="1"/>
</dbReference>
<evidence type="ECO:0000313" key="9">
    <source>
        <dbReference type="EMBL" id="HEC79076.1"/>
    </source>
</evidence>
<dbReference type="GO" id="GO:0051539">
    <property type="term" value="F:4 iron, 4 sulfur cluster binding"/>
    <property type="evidence" value="ECO:0007669"/>
    <property type="project" value="UniProtKB-KW"/>
</dbReference>
<comment type="cofactor">
    <cofactor evidence="1">
        <name>[4Fe-4S] cluster</name>
        <dbReference type="ChEBI" id="CHEBI:49883"/>
    </cofactor>
</comment>
<dbReference type="Gene3D" id="3.20.20.70">
    <property type="entry name" value="Aldolase class I"/>
    <property type="match status" value="1"/>
</dbReference>
<keyword evidence="5" id="KW-0408">Iron</keyword>
<dbReference type="EMBL" id="DRIG01000086">
    <property type="protein sequence ID" value="HEC79076.1"/>
    <property type="molecule type" value="Genomic_DNA"/>
</dbReference>
<keyword evidence="2" id="KW-0004">4Fe-4S</keyword>
<comment type="caution">
    <text evidence="9">The sequence shown here is derived from an EMBL/GenBank/DDBJ whole genome shotgun (WGS) entry which is preliminary data.</text>
</comment>
<gene>
    <name evidence="9" type="ORF">ENI34_08060</name>
</gene>
<evidence type="ECO:0000256" key="5">
    <source>
        <dbReference type="ARBA" id="ARBA00023004"/>
    </source>
</evidence>
<dbReference type="InterPro" id="IPR006638">
    <property type="entry name" value="Elp3/MiaA/NifB-like_rSAM"/>
</dbReference>
<dbReference type="SMART" id="SM00228">
    <property type="entry name" value="PDZ"/>
    <property type="match status" value="1"/>
</dbReference>
<keyword evidence="3" id="KW-0949">S-adenosyl-L-methionine</keyword>
<dbReference type="InterPro" id="IPR036034">
    <property type="entry name" value="PDZ_sf"/>
</dbReference>
<dbReference type="InterPro" id="IPR007197">
    <property type="entry name" value="rSAM"/>
</dbReference>
<protein>
    <submittedName>
        <fullName evidence="9">Radical SAM protein</fullName>
    </submittedName>
</protein>
<dbReference type="AlphaFoldDB" id="A0A9C9K0I7"/>
<proteinExistence type="predicted"/>
<dbReference type="SFLD" id="SFLDG01067">
    <property type="entry name" value="SPASM/twitch_domain_containing"/>
    <property type="match status" value="1"/>
</dbReference>
<dbReference type="InterPro" id="IPR013785">
    <property type="entry name" value="Aldolase_TIM"/>
</dbReference>
<dbReference type="Gene3D" id="2.30.42.10">
    <property type="match status" value="1"/>
</dbReference>
<dbReference type="InterPro" id="IPR058240">
    <property type="entry name" value="rSAM_sf"/>
</dbReference>
<keyword evidence="4" id="KW-0479">Metal-binding</keyword>
<evidence type="ECO:0000256" key="6">
    <source>
        <dbReference type="ARBA" id="ARBA00023014"/>
    </source>
</evidence>
<evidence type="ECO:0000259" key="8">
    <source>
        <dbReference type="PROSITE" id="PS51918"/>
    </source>
</evidence>
<dbReference type="PROSITE" id="PS51918">
    <property type="entry name" value="RADICAL_SAM"/>
    <property type="match status" value="1"/>
</dbReference>
<dbReference type="GO" id="GO:0003824">
    <property type="term" value="F:catalytic activity"/>
    <property type="evidence" value="ECO:0007669"/>
    <property type="project" value="InterPro"/>
</dbReference>
<evidence type="ECO:0000256" key="1">
    <source>
        <dbReference type="ARBA" id="ARBA00001966"/>
    </source>
</evidence>
<evidence type="ECO:0000256" key="2">
    <source>
        <dbReference type="ARBA" id="ARBA00022485"/>
    </source>
</evidence>
<organism evidence="9 10">
    <name type="scientific">candidate division WOR-3 bacterium</name>
    <dbReference type="NCBI Taxonomy" id="2052148"/>
    <lineage>
        <taxon>Bacteria</taxon>
        <taxon>Bacteria division WOR-3</taxon>
    </lineage>
</organism>
<feature type="domain" description="PDZ" evidence="7">
    <location>
        <begin position="350"/>
        <end position="408"/>
    </location>
</feature>
<keyword evidence="6" id="KW-0411">Iron-sulfur</keyword>
<evidence type="ECO:0000313" key="10">
    <source>
        <dbReference type="Proteomes" id="UP000885826"/>
    </source>
</evidence>
<dbReference type="SFLD" id="SFLDS00029">
    <property type="entry name" value="Radical_SAM"/>
    <property type="match status" value="1"/>
</dbReference>
<reference evidence="9" key="1">
    <citation type="journal article" date="2020" name="mSystems">
        <title>Genome- and Community-Level Interaction Insights into Carbon Utilization and Element Cycling Functions of Hydrothermarchaeota in Hydrothermal Sediment.</title>
        <authorList>
            <person name="Zhou Z."/>
            <person name="Liu Y."/>
            <person name="Xu W."/>
            <person name="Pan J."/>
            <person name="Luo Z.H."/>
            <person name="Li M."/>
        </authorList>
    </citation>
    <scope>NUCLEOTIDE SEQUENCE</scope>
    <source>
        <strain evidence="9">HyVt-388</strain>
    </source>
</reference>
<accession>A0A9C9K0I7</accession>
<dbReference type="GO" id="GO:0046872">
    <property type="term" value="F:metal ion binding"/>
    <property type="evidence" value="ECO:0007669"/>
    <property type="project" value="UniProtKB-KW"/>
</dbReference>
<evidence type="ECO:0000256" key="3">
    <source>
        <dbReference type="ARBA" id="ARBA00022691"/>
    </source>
</evidence>
<dbReference type="PROSITE" id="PS50106">
    <property type="entry name" value="PDZ"/>
    <property type="match status" value="1"/>
</dbReference>
<dbReference type="InterPro" id="IPR001478">
    <property type="entry name" value="PDZ"/>
</dbReference>
<dbReference type="Proteomes" id="UP000885826">
    <property type="component" value="Unassembled WGS sequence"/>
</dbReference>
<evidence type="ECO:0000259" key="7">
    <source>
        <dbReference type="PROSITE" id="PS50106"/>
    </source>
</evidence>
<evidence type="ECO:0000256" key="4">
    <source>
        <dbReference type="ARBA" id="ARBA00022723"/>
    </source>
</evidence>
<dbReference type="Pfam" id="PF04055">
    <property type="entry name" value="Radical_SAM"/>
    <property type="match status" value="1"/>
</dbReference>
<dbReference type="PANTHER" id="PTHR43787">
    <property type="entry name" value="FEMO COFACTOR BIOSYNTHESIS PROTEIN NIFB-RELATED"/>
    <property type="match status" value="1"/>
</dbReference>
<name>A0A9C9K0I7_UNCW3</name>
<dbReference type="CDD" id="cd01335">
    <property type="entry name" value="Radical_SAM"/>
    <property type="match status" value="1"/>
</dbReference>
<feature type="domain" description="Radical SAM core" evidence="8">
    <location>
        <begin position="111"/>
        <end position="345"/>
    </location>
</feature>
<dbReference type="SUPFAM" id="SSF102114">
    <property type="entry name" value="Radical SAM enzymes"/>
    <property type="match status" value="1"/>
</dbReference>
<dbReference type="Pfam" id="PF13180">
    <property type="entry name" value="PDZ_2"/>
    <property type="match status" value="1"/>
</dbReference>
<sequence length="580" mass="67842">MEPTVVVREYIATIFQTFSKVIEFEDENGKKINIYDIKYLASKNNFKSAIVTEHTGLNYTPYHYIRFTEPVIIMIKEILLIILQKFYFLDKNKKRIIITGFRLKLKFWTRKTTSLFEGLRVLSSKCNCSCIYCYRKNSPLDDHNYMMSLDEANTRIKYYNALEKKGLFDYYVSTGEFFLNKYAIRILEKARKKDPVSPIQITTNGTFLTKKIIKRLESLKPIHLNISLNSTCVNLRKQIMGGGCHENVVKGISLVRAYEISYIGSILMWPEISFNDVRKSLDFLQKMEALYVVLFLPGFNKYNKPTSYSLSYMKTHWCKIRTFFCKIRNNYDMPIILDINSYWISSISPVIDGIIKNSPAYNIGLKSGDVILAINDKKIFSRNGFIREMMKIQKNGKKVCNLFVRRGSEKKFFSLREFGDKKYAYPYKPKGYSTTLGSFWGVLMCNSIYIPALRKLKQLILSKEFSRIVVFVSPLMKKQLNKLREFINLEIFFNNCDVKFITTKNYFWGGNIILGDLMMVEDFCRLLNTSFVEEFKPEAVVIPRTFVAGWGRDFSGVPYTEIERKTGYRVFLLPCTRIEF</sequence>
<dbReference type="SMART" id="SM00729">
    <property type="entry name" value="Elp3"/>
    <property type="match status" value="1"/>
</dbReference>